<name>A0ACC1SEX0_9HYPO</name>
<reference evidence="1" key="1">
    <citation type="submission" date="2022-08" db="EMBL/GenBank/DDBJ databases">
        <title>Genome Sequence of Fusarium decemcellulare.</title>
        <authorList>
            <person name="Buettner E."/>
        </authorList>
    </citation>
    <scope>NUCLEOTIDE SEQUENCE</scope>
    <source>
        <strain evidence="1">Babe19</strain>
    </source>
</reference>
<gene>
    <name evidence="1" type="ORF">NM208_g6002</name>
</gene>
<evidence type="ECO:0000313" key="2">
    <source>
        <dbReference type="Proteomes" id="UP001148629"/>
    </source>
</evidence>
<sequence>MTRRHLGLCDRRGRAVKKPRTTLDAPLLDRLQRLESIIKSLTSQHDAVGSGTQTADTEASPCAMETGEFNEEPPCADHSTPETSIEQQLGRLMIDDTRSYYVSNILWANLGNEIEELRDMLQEPGSEDENVKPNDITDSTIASPLESSAALLGFRSLAHSLEAYHLPLSQAVALFRIFSENVVPMVHIFHMPTTRRVFWDAVVADSLDKNTEAVLFAIYYSAIISLDLEQCENIMGATRAAALEKYRFAVEQALARANFLNTQSMTLLQATVLFLSALRNEDDSRTTWSLTSLVFHIAQSMGLHRDGTAFGLKPLEVEFRRRLWWHICLLDFRSSEFHGCEPIARESLFDTKPPLNINDSDINAHMKDPPPEHEGATEMTFCLLRCEALRAGWKVSYALPSMRVPGQQADVQDREVVADNLKQQLEERFIRYCDTSVPLMLLSSTVARLIIARTWLVVHYPAKGQTLDSSKRSQLLKTSVEALELSSMILSNKDISRWTWHSKTHIQWQAVALVLSEICSRPPSPECDRAWESVSAVYNQWNMKDAGKRGNLWRPINRLMAKARYVREMQKIDPAGYRGHGLVVNLPVGVSTSGSQSVAPSTSNSELSLGEPLEMVAPMASVDSMFGMEPCDSFLDLSLEGLEAEMFDVSVDGSWQWDDIMGLGPT</sequence>
<comment type="caution">
    <text evidence="1">The sequence shown here is derived from an EMBL/GenBank/DDBJ whole genome shotgun (WGS) entry which is preliminary data.</text>
</comment>
<dbReference type="EMBL" id="JANRMS010000533">
    <property type="protein sequence ID" value="KAJ3538232.1"/>
    <property type="molecule type" value="Genomic_DNA"/>
</dbReference>
<organism evidence="1 2">
    <name type="scientific">Fusarium decemcellulare</name>
    <dbReference type="NCBI Taxonomy" id="57161"/>
    <lineage>
        <taxon>Eukaryota</taxon>
        <taxon>Fungi</taxon>
        <taxon>Dikarya</taxon>
        <taxon>Ascomycota</taxon>
        <taxon>Pezizomycotina</taxon>
        <taxon>Sordariomycetes</taxon>
        <taxon>Hypocreomycetidae</taxon>
        <taxon>Hypocreales</taxon>
        <taxon>Nectriaceae</taxon>
        <taxon>Fusarium</taxon>
        <taxon>Fusarium decemcellulare species complex</taxon>
    </lineage>
</organism>
<evidence type="ECO:0000313" key="1">
    <source>
        <dbReference type="EMBL" id="KAJ3538232.1"/>
    </source>
</evidence>
<accession>A0ACC1SEX0</accession>
<protein>
    <submittedName>
        <fullName evidence="1">Uncharacterized protein</fullName>
    </submittedName>
</protein>
<keyword evidence="2" id="KW-1185">Reference proteome</keyword>
<dbReference type="Proteomes" id="UP001148629">
    <property type="component" value="Unassembled WGS sequence"/>
</dbReference>
<proteinExistence type="predicted"/>